<evidence type="ECO:0000313" key="4">
    <source>
        <dbReference type="EMBL" id="EDO45715.1"/>
    </source>
</evidence>
<dbReference type="InterPro" id="IPR036645">
    <property type="entry name" value="Elafin-like_sf"/>
</dbReference>
<dbReference type="InParanoid" id="A7RS00"/>
<feature type="compositionally biased region" description="Polar residues" evidence="1">
    <location>
        <begin position="289"/>
        <end position="298"/>
    </location>
</feature>
<dbReference type="SMART" id="SM00217">
    <property type="entry name" value="WAP"/>
    <property type="match status" value="1"/>
</dbReference>
<reference evidence="4 5" key="1">
    <citation type="journal article" date="2007" name="Science">
        <title>Sea anemone genome reveals ancestral eumetazoan gene repertoire and genomic organization.</title>
        <authorList>
            <person name="Putnam N.H."/>
            <person name="Srivastava M."/>
            <person name="Hellsten U."/>
            <person name="Dirks B."/>
            <person name="Chapman J."/>
            <person name="Salamov A."/>
            <person name="Terry A."/>
            <person name="Shapiro H."/>
            <person name="Lindquist E."/>
            <person name="Kapitonov V.V."/>
            <person name="Jurka J."/>
            <person name="Genikhovich G."/>
            <person name="Grigoriev I.V."/>
            <person name="Lucas S.M."/>
            <person name="Steele R.E."/>
            <person name="Finnerty J.R."/>
            <person name="Technau U."/>
            <person name="Martindale M.Q."/>
            <person name="Rokhsar D.S."/>
        </authorList>
    </citation>
    <scope>NUCLEOTIDE SEQUENCE [LARGE SCALE GENOMIC DNA]</scope>
    <source>
        <strain evidence="5">CH2 X CH6</strain>
    </source>
</reference>
<feature type="compositionally biased region" description="Acidic residues" evidence="1">
    <location>
        <begin position="180"/>
        <end position="192"/>
    </location>
</feature>
<dbReference type="GO" id="GO:0005576">
    <property type="term" value="C:extracellular region"/>
    <property type="evidence" value="ECO:0007669"/>
    <property type="project" value="InterPro"/>
</dbReference>
<dbReference type="GO" id="GO:0030414">
    <property type="term" value="F:peptidase inhibitor activity"/>
    <property type="evidence" value="ECO:0007669"/>
    <property type="project" value="InterPro"/>
</dbReference>
<feature type="chain" id="PRO_5002714474" description="WAP domain-containing protein" evidence="2">
    <location>
        <begin position="19"/>
        <end position="363"/>
    </location>
</feature>
<sequence>MRTFLLLVLACTLGYTQAGILSRRKRGYLSRTGFCLKPAENFYHADERLNFYGVAVEPEKPTGCEVSDCDEDSHCEGDKKCCDNYCGAKVCTPSVRAPHPCQGFKCPSGEVCKLQRVQCVMPDCPSVQALNRPTCIPAKGLSKTEDLENIGNHIPDTAAQLLQADSLKANKQQDDKDNDSQDENAQEGDDQNEGYQQDNAEPAPFQQASGPFQAGQQMAAEGLQQGDDQAMAYSNQQALQPPIVPLDVQPPSQVAPSQVASENTAQFAPFGDNMNPSPMGAVPFGPTQGGVSQLNQQYAPEPFDQSRGLMPLTGKRSSEKRSTNKRDIKKTSIKKRSMKKRSIKKRSMKKRSIKKRSIKKRSV</sequence>
<dbReference type="Gene3D" id="4.10.75.10">
    <property type="entry name" value="Elafin-like"/>
    <property type="match status" value="1"/>
</dbReference>
<feature type="compositionally biased region" description="Basic and acidic residues" evidence="1">
    <location>
        <begin position="316"/>
        <end position="330"/>
    </location>
</feature>
<accession>A7RS00</accession>
<dbReference type="CDD" id="cd00199">
    <property type="entry name" value="WAP"/>
    <property type="match status" value="1"/>
</dbReference>
<gene>
    <name evidence="4" type="ORF">NEMVEDRAFT_v1g240295</name>
</gene>
<feature type="signal peptide" evidence="2">
    <location>
        <begin position="1"/>
        <end position="18"/>
    </location>
</feature>
<organism evidence="4 5">
    <name type="scientific">Nematostella vectensis</name>
    <name type="common">Starlet sea anemone</name>
    <dbReference type="NCBI Taxonomy" id="45351"/>
    <lineage>
        <taxon>Eukaryota</taxon>
        <taxon>Metazoa</taxon>
        <taxon>Cnidaria</taxon>
        <taxon>Anthozoa</taxon>
        <taxon>Hexacorallia</taxon>
        <taxon>Actiniaria</taxon>
        <taxon>Edwardsiidae</taxon>
        <taxon>Nematostella</taxon>
    </lineage>
</organism>
<dbReference type="Proteomes" id="UP000001593">
    <property type="component" value="Unassembled WGS sequence"/>
</dbReference>
<feature type="domain" description="WAP" evidence="3">
    <location>
        <begin position="48"/>
        <end position="95"/>
    </location>
</feature>
<proteinExistence type="predicted"/>
<evidence type="ECO:0000259" key="3">
    <source>
        <dbReference type="PROSITE" id="PS51390"/>
    </source>
</evidence>
<dbReference type="PROSITE" id="PS51390">
    <property type="entry name" value="WAP"/>
    <property type="match status" value="1"/>
</dbReference>
<protein>
    <recommendedName>
        <fullName evidence="3">WAP domain-containing protein</fullName>
    </recommendedName>
</protein>
<dbReference type="HOGENOM" id="CLU_763557_0_0_1"/>
<feature type="compositionally biased region" description="Polar residues" evidence="1">
    <location>
        <begin position="206"/>
        <end position="216"/>
    </location>
</feature>
<feature type="region of interest" description="Disordered" evidence="1">
    <location>
        <begin position="169"/>
        <end position="363"/>
    </location>
</feature>
<dbReference type="Pfam" id="PF00095">
    <property type="entry name" value="WAP"/>
    <property type="match status" value="1"/>
</dbReference>
<feature type="compositionally biased region" description="Basic residues" evidence="1">
    <location>
        <begin position="331"/>
        <end position="363"/>
    </location>
</feature>
<dbReference type="EMBL" id="DS469533">
    <property type="protein sequence ID" value="EDO45715.1"/>
    <property type="molecule type" value="Genomic_DNA"/>
</dbReference>
<evidence type="ECO:0000256" key="2">
    <source>
        <dbReference type="SAM" id="SignalP"/>
    </source>
</evidence>
<dbReference type="AlphaFoldDB" id="A7RS00"/>
<feature type="compositionally biased region" description="Polar residues" evidence="1">
    <location>
        <begin position="250"/>
        <end position="266"/>
    </location>
</feature>
<evidence type="ECO:0000256" key="1">
    <source>
        <dbReference type="SAM" id="MobiDB-lite"/>
    </source>
</evidence>
<evidence type="ECO:0000313" key="5">
    <source>
        <dbReference type="Proteomes" id="UP000001593"/>
    </source>
</evidence>
<name>A7RS00_NEMVE</name>
<dbReference type="OrthoDB" id="406800at2759"/>
<dbReference type="InterPro" id="IPR008197">
    <property type="entry name" value="WAP_dom"/>
</dbReference>
<keyword evidence="2" id="KW-0732">Signal</keyword>
<dbReference type="KEGG" id="nve:5517731"/>
<keyword evidence="5" id="KW-1185">Reference proteome</keyword>